<keyword evidence="4" id="KW-1185">Reference proteome</keyword>
<reference evidence="3 4" key="1">
    <citation type="journal article" date="2013" name="MBio">
        <title>Genome sequencing of the plant pathogen Taphrina deformans, the causal agent of peach leaf curl.</title>
        <authorList>
            <person name="Cisse O.H."/>
            <person name="Almeida J.M.G.C.F."/>
            <person name="Fonseca A."/>
            <person name="Kumar A.A."/>
            <person name="Salojaervi J."/>
            <person name="Overmyer K."/>
            <person name="Hauser P.M."/>
            <person name="Pagni M."/>
        </authorList>
    </citation>
    <scope>NUCLEOTIDE SEQUENCE [LARGE SCALE GENOMIC DNA]</scope>
    <source>
        <strain evidence="4">PYCC 5710 / ATCC 11124 / CBS 356.35 / IMI 108563 / JCM 9778 / NBRC 8474</strain>
    </source>
</reference>
<dbReference type="Proteomes" id="UP000013776">
    <property type="component" value="Unassembled WGS sequence"/>
</dbReference>
<evidence type="ECO:0000313" key="3">
    <source>
        <dbReference type="EMBL" id="CCG84171.1"/>
    </source>
</evidence>
<dbReference type="OrthoDB" id="10636666at2759"/>
<dbReference type="EMBL" id="CAHR02000208">
    <property type="protein sequence ID" value="CCG84171.1"/>
    <property type="molecule type" value="Genomic_DNA"/>
</dbReference>
<keyword evidence="1" id="KW-0175">Coiled coil</keyword>
<evidence type="ECO:0000256" key="1">
    <source>
        <dbReference type="SAM" id="Coils"/>
    </source>
</evidence>
<proteinExistence type="predicted"/>
<feature type="compositionally biased region" description="Basic residues" evidence="2">
    <location>
        <begin position="49"/>
        <end position="58"/>
    </location>
</feature>
<sequence length="201" mass="22621">MSYDEGAGTSPMIALMRECINTPCRGSDLGAQDLITVVRQEYESPVKRTGLRSARKSKAVSFEDVPSPHRSARKRRNDHLHNPSPRKPLASIPNNENVRPVTSDHRVVDKKQRILCDSAVTDVRLLSNTNSDKTTLTDREEELNTKIEAMSYEIEEKDQKIAQLTSLVKFLSAEVKIYTQSLEQQVEAQQSTIAALENRSK</sequence>
<dbReference type="VEuPathDB" id="FungiDB:TAPDE_004570"/>
<organism evidence="3 4">
    <name type="scientific">Taphrina deformans (strain PYCC 5710 / ATCC 11124 / CBS 356.35 / IMI 108563 / JCM 9778 / NBRC 8474)</name>
    <name type="common">Peach leaf curl fungus</name>
    <name type="synonym">Lalaria deformans</name>
    <dbReference type="NCBI Taxonomy" id="1097556"/>
    <lineage>
        <taxon>Eukaryota</taxon>
        <taxon>Fungi</taxon>
        <taxon>Dikarya</taxon>
        <taxon>Ascomycota</taxon>
        <taxon>Taphrinomycotina</taxon>
        <taxon>Taphrinomycetes</taxon>
        <taxon>Taphrinales</taxon>
        <taxon>Taphrinaceae</taxon>
        <taxon>Taphrina</taxon>
    </lineage>
</organism>
<feature type="coiled-coil region" evidence="1">
    <location>
        <begin position="140"/>
        <end position="199"/>
    </location>
</feature>
<dbReference type="AlphaFoldDB" id="R4XEI1"/>
<evidence type="ECO:0000313" key="4">
    <source>
        <dbReference type="Proteomes" id="UP000013776"/>
    </source>
</evidence>
<gene>
    <name evidence="3" type="ORF">TAPDE_004570</name>
</gene>
<evidence type="ECO:0000256" key="2">
    <source>
        <dbReference type="SAM" id="MobiDB-lite"/>
    </source>
</evidence>
<feature type="region of interest" description="Disordered" evidence="2">
    <location>
        <begin position="42"/>
        <end position="105"/>
    </location>
</feature>
<comment type="caution">
    <text evidence="3">The sequence shown here is derived from an EMBL/GenBank/DDBJ whole genome shotgun (WGS) entry which is preliminary data.</text>
</comment>
<name>R4XEI1_TAPDE</name>
<protein>
    <submittedName>
        <fullName evidence="3">Uncharacterized protein</fullName>
    </submittedName>
</protein>
<accession>R4XEI1</accession>